<dbReference type="PANTHER" id="PTHR48012:SF26">
    <property type="entry name" value="SERINE_THREONINE-PROTEIN KINASE DDB_G0283821-RELATED"/>
    <property type="match status" value="1"/>
</dbReference>
<protein>
    <recommendedName>
        <fullName evidence="5">Protein kinase domain-containing protein</fullName>
    </recommendedName>
</protein>
<dbReference type="GO" id="GO:0005524">
    <property type="term" value="F:ATP binding"/>
    <property type="evidence" value="ECO:0007669"/>
    <property type="project" value="UniProtKB-KW"/>
</dbReference>
<evidence type="ECO:0000256" key="3">
    <source>
        <dbReference type="SAM" id="Coils"/>
    </source>
</evidence>
<dbReference type="Gene3D" id="1.10.510.10">
    <property type="entry name" value="Transferase(Phosphotransferase) domain 1"/>
    <property type="match status" value="1"/>
</dbReference>
<feature type="region of interest" description="Disordered" evidence="4">
    <location>
        <begin position="1"/>
        <end position="24"/>
    </location>
</feature>
<dbReference type="GO" id="GO:0004674">
    <property type="term" value="F:protein serine/threonine kinase activity"/>
    <property type="evidence" value="ECO:0007669"/>
    <property type="project" value="TreeGrafter"/>
</dbReference>
<evidence type="ECO:0000259" key="5">
    <source>
        <dbReference type="PROSITE" id="PS50011"/>
    </source>
</evidence>
<name>G0UJW8_TRYCI</name>
<dbReference type="PANTHER" id="PTHR48012">
    <property type="entry name" value="STERILE20-LIKE KINASE, ISOFORM B-RELATED"/>
    <property type="match status" value="1"/>
</dbReference>
<gene>
    <name evidence="6" type="ORF">TCIL3000_3_980</name>
</gene>
<dbReference type="Pfam" id="PF00069">
    <property type="entry name" value="Pkinase"/>
    <property type="match status" value="1"/>
</dbReference>
<dbReference type="InterPro" id="IPR011009">
    <property type="entry name" value="Kinase-like_dom_sf"/>
</dbReference>
<evidence type="ECO:0000256" key="2">
    <source>
        <dbReference type="ARBA" id="ARBA00022840"/>
    </source>
</evidence>
<organism evidence="6">
    <name type="scientific">Trypanosoma congolense (strain IL3000)</name>
    <dbReference type="NCBI Taxonomy" id="1068625"/>
    <lineage>
        <taxon>Eukaryota</taxon>
        <taxon>Discoba</taxon>
        <taxon>Euglenozoa</taxon>
        <taxon>Kinetoplastea</taxon>
        <taxon>Metakinetoplastina</taxon>
        <taxon>Trypanosomatida</taxon>
        <taxon>Trypanosomatidae</taxon>
        <taxon>Trypanosoma</taxon>
        <taxon>Nannomonas</taxon>
    </lineage>
</organism>
<dbReference type="PROSITE" id="PS50011">
    <property type="entry name" value="PROTEIN_KINASE_DOM"/>
    <property type="match status" value="1"/>
</dbReference>
<dbReference type="VEuPathDB" id="TriTrypDB:TcIL3000_3_980"/>
<feature type="coiled-coil region" evidence="3">
    <location>
        <begin position="257"/>
        <end position="284"/>
    </location>
</feature>
<dbReference type="InterPro" id="IPR008271">
    <property type="entry name" value="Ser/Thr_kinase_AS"/>
</dbReference>
<keyword evidence="3" id="KW-0175">Coiled coil</keyword>
<accession>G0UJW8</accession>
<sequence length="597" mass="66091">MSGPAVKESNKDDNAGDGGNGDEVKGGEPLLAIDCWTRKSGVQSIISRLLVDIVASRPDNIMNFIHNWSVPELTAFHMSSAESGALTCSAETENDTLKEEGSGGSADVAKALSGSECFFNKDTTDVRKPTLQREEEPTQEQLLTLFPEEKDFPYEFLRSDEELSSCLNIRRLSSRHGFSFSTYIGRGAYGVVVPARLKATGARGSRSDEKGLSVSSQAFWTSDWNGTPTSAALKARQVAVKISRIQGKWTLDENTVLRTVTDKAKELENDISFLELEFNKATIQSSDSTSGNGREKITHSYEGEHQNLEDRLRNLRVLLTGAQHVVKLVGDTTYSIKRDALLMPLELLPTSLNDCIHQRSKQCMISSTTGCPFPSQGSDTSSSEKVRSLFTLREVQHVVWSVCHALHFLNTSCNLCHLDVKAENILLSKEWPIEESITEERLPTSSPTPRTALTYDDPFPRVVLTDLGLAQPLGSPIMQLGDFSTMAPEVYWATGIGDPRYEANRCSTFIPSCDMWSVGCVILRMINGLDYAAWDPADLFLAMEENFVSPAMRHPGAWPMSLNDFALRCFERDPKRRMTPAEAICHPFLHTKYSPAA</sequence>
<evidence type="ECO:0000256" key="1">
    <source>
        <dbReference type="ARBA" id="ARBA00022741"/>
    </source>
</evidence>
<keyword evidence="1" id="KW-0547">Nucleotide-binding</keyword>
<evidence type="ECO:0000313" key="6">
    <source>
        <dbReference type="EMBL" id="CCC89673.1"/>
    </source>
</evidence>
<evidence type="ECO:0000256" key="4">
    <source>
        <dbReference type="SAM" id="MobiDB-lite"/>
    </source>
</evidence>
<feature type="domain" description="Protein kinase" evidence="5">
    <location>
        <begin position="178"/>
        <end position="589"/>
    </location>
</feature>
<proteinExistence type="predicted"/>
<keyword evidence="2" id="KW-0067">ATP-binding</keyword>
<dbReference type="SUPFAM" id="SSF56112">
    <property type="entry name" value="Protein kinase-like (PK-like)"/>
    <property type="match status" value="1"/>
</dbReference>
<dbReference type="PROSITE" id="PS00108">
    <property type="entry name" value="PROTEIN_KINASE_ST"/>
    <property type="match status" value="1"/>
</dbReference>
<dbReference type="InterPro" id="IPR050629">
    <property type="entry name" value="STE20/SPS1-PAK"/>
</dbReference>
<reference evidence="6" key="1">
    <citation type="journal article" date="2012" name="Proc. Natl. Acad. Sci. U.S.A.">
        <title>Antigenic diversity is generated by distinct evolutionary mechanisms in African trypanosome species.</title>
        <authorList>
            <person name="Jackson A.P."/>
            <person name="Berry A."/>
            <person name="Aslett M."/>
            <person name="Allison H.C."/>
            <person name="Burton P."/>
            <person name="Vavrova-Anderson J."/>
            <person name="Brown R."/>
            <person name="Browne H."/>
            <person name="Corton N."/>
            <person name="Hauser H."/>
            <person name="Gamble J."/>
            <person name="Gilderthorp R."/>
            <person name="Marcello L."/>
            <person name="McQuillan J."/>
            <person name="Otto T.D."/>
            <person name="Quail M.A."/>
            <person name="Sanders M.J."/>
            <person name="van Tonder A."/>
            <person name="Ginger M.L."/>
            <person name="Field M.C."/>
            <person name="Barry J.D."/>
            <person name="Hertz-Fowler C."/>
            <person name="Berriman M."/>
        </authorList>
    </citation>
    <scope>NUCLEOTIDE SEQUENCE</scope>
    <source>
        <strain evidence="6">IL3000</strain>
    </source>
</reference>
<dbReference type="EMBL" id="HE575316">
    <property type="protein sequence ID" value="CCC89673.1"/>
    <property type="molecule type" value="Genomic_DNA"/>
</dbReference>
<dbReference type="SMART" id="SM00220">
    <property type="entry name" value="S_TKc"/>
    <property type="match status" value="1"/>
</dbReference>
<dbReference type="AlphaFoldDB" id="G0UJW8"/>
<dbReference type="InterPro" id="IPR000719">
    <property type="entry name" value="Prot_kinase_dom"/>
</dbReference>
<dbReference type="GO" id="GO:0005737">
    <property type="term" value="C:cytoplasm"/>
    <property type="evidence" value="ECO:0007669"/>
    <property type="project" value="TreeGrafter"/>
</dbReference>